<dbReference type="KEGG" id="rbd:ALSL_0260"/>
<evidence type="ECO:0000259" key="8">
    <source>
        <dbReference type="PROSITE" id="PS50109"/>
    </source>
</evidence>
<evidence type="ECO:0000256" key="2">
    <source>
        <dbReference type="ARBA" id="ARBA00012438"/>
    </source>
</evidence>
<evidence type="ECO:0000256" key="6">
    <source>
        <dbReference type="ARBA" id="ARBA00023012"/>
    </source>
</evidence>
<feature type="domain" description="Histidine kinase" evidence="8">
    <location>
        <begin position="838"/>
        <end position="1052"/>
    </location>
</feature>
<accession>A0A2Z6E1S0</accession>
<dbReference type="InterPro" id="IPR013783">
    <property type="entry name" value="Ig-like_fold"/>
</dbReference>
<dbReference type="PROSITE" id="PS50109">
    <property type="entry name" value="HIS_KIN"/>
    <property type="match status" value="1"/>
</dbReference>
<gene>
    <name evidence="10" type="ORF">ALSL_0260</name>
</gene>
<keyword evidence="5 10" id="KW-0418">Kinase</keyword>
<protein>
    <recommendedName>
        <fullName evidence="2">histidine kinase</fullName>
        <ecNumber evidence="2">2.7.13.3</ecNumber>
    </recommendedName>
</protein>
<dbReference type="Pfam" id="PF07495">
    <property type="entry name" value="Y_Y_Y"/>
    <property type="match status" value="1"/>
</dbReference>
<keyword evidence="6" id="KW-0902">Two-component regulatory system</keyword>
<keyword evidence="4" id="KW-0808">Transferase</keyword>
<dbReference type="InterPro" id="IPR003594">
    <property type="entry name" value="HATPase_dom"/>
</dbReference>
<reference evidence="11" key="2">
    <citation type="submission" date="2018-06" db="EMBL/GenBank/DDBJ databases">
        <title>Genome sequence of Rhodanobacteraceae bacterium strain Dysh456.</title>
        <authorList>
            <person name="Fukui M."/>
        </authorList>
    </citation>
    <scope>NUCLEOTIDE SEQUENCE [LARGE SCALE GENOMIC DNA]</scope>
    <source>
        <strain evidence="11">Dysh456</strain>
    </source>
</reference>
<comment type="catalytic activity">
    <reaction evidence="1">
        <text>ATP + protein L-histidine = ADP + protein N-phospho-L-histidine.</text>
        <dbReference type="EC" id="2.7.13.3"/>
    </reaction>
</comment>
<dbReference type="SUPFAM" id="SSF52172">
    <property type="entry name" value="CheY-like"/>
    <property type="match status" value="1"/>
</dbReference>
<dbReference type="InterPro" id="IPR004358">
    <property type="entry name" value="Sig_transdc_His_kin-like_C"/>
</dbReference>
<dbReference type="SMART" id="SM00387">
    <property type="entry name" value="HATPase_c"/>
    <property type="match status" value="1"/>
</dbReference>
<dbReference type="Gene3D" id="3.30.565.10">
    <property type="entry name" value="Histidine kinase-like ATPase, C-terminal domain"/>
    <property type="match status" value="1"/>
</dbReference>
<dbReference type="EC" id="2.7.13.3" evidence="2"/>
<dbReference type="EMBL" id="AP018560">
    <property type="protein sequence ID" value="BBD78932.1"/>
    <property type="molecule type" value="Genomic_DNA"/>
</dbReference>
<dbReference type="Pfam" id="PF02518">
    <property type="entry name" value="HATPase_c"/>
    <property type="match status" value="1"/>
</dbReference>
<dbReference type="PANTHER" id="PTHR43047">
    <property type="entry name" value="TWO-COMPONENT HISTIDINE PROTEIN KINASE"/>
    <property type="match status" value="1"/>
</dbReference>
<evidence type="ECO:0000256" key="4">
    <source>
        <dbReference type="ARBA" id="ARBA00022679"/>
    </source>
</evidence>
<dbReference type="Gene3D" id="2.130.10.10">
    <property type="entry name" value="YVTN repeat-like/Quinoprotein amine dehydrogenase"/>
    <property type="match status" value="3"/>
</dbReference>
<dbReference type="InterPro" id="IPR036890">
    <property type="entry name" value="HATPase_C_sf"/>
</dbReference>
<dbReference type="FunFam" id="3.30.565.10:FF:000010">
    <property type="entry name" value="Sensor histidine kinase RcsC"/>
    <property type="match status" value="1"/>
</dbReference>
<dbReference type="InterPro" id="IPR036097">
    <property type="entry name" value="HisK_dim/P_sf"/>
</dbReference>
<proteinExistence type="predicted"/>
<dbReference type="GO" id="GO:0009927">
    <property type="term" value="F:histidine phosphotransfer kinase activity"/>
    <property type="evidence" value="ECO:0007669"/>
    <property type="project" value="TreeGrafter"/>
</dbReference>
<dbReference type="SMART" id="SM00388">
    <property type="entry name" value="HisKA"/>
    <property type="match status" value="1"/>
</dbReference>
<dbReference type="Pfam" id="PF00512">
    <property type="entry name" value="HisKA"/>
    <property type="match status" value="1"/>
</dbReference>
<dbReference type="Gene3D" id="2.60.40.10">
    <property type="entry name" value="Immunoglobulins"/>
    <property type="match status" value="1"/>
</dbReference>
<dbReference type="InterPro" id="IPR015943">
    <property type="entry name" value="WD40/YVTN_repeat-like_dom_sf"/>
</dbReference>
<dbReference type="PANTHER" id="PTHR43047:SF72">
    <property type="entry name" value="OSMOSENSING HISTIDINE PROTEIN KINASE SLN1"/>
    <property type="match status" value="1"/>
</dbReference>
<dbReference type="InterPro" id="IPR011006">
    <property type="entry name" value="CheY-like_superfamily"/>
</dbReference>
<dbReference type="GO" id="GO:0000155">
    <property type="term" value="F:phosphorelay sensor kinase activity"/>
    <property type="evidence" value="ECO:0007669"/>
    <property type="project" value="InterPro"/>
</dbReference>
<sequence>MTAGQGEMHMWATFLLGLALATGGHADATAAAGPPAAAVAAERLLPTPQFRRFGLEEGLPSIAINAVVQDAQGFLWFGGSGGLVRYDGVSFLSYVHDPRRADSLASIDITQLVDGGDGTLWIATGEAGVDRLEADGRHFRHWRHDEARVDSLASDRVAALDRARDGSLWVGTDAGLDRLYADGRPVEHVAYLKTPSENPRDLIVGALLAEADGGLWIGTWSGRLFHRSSQGVIDEVKLPWRPGQQAQVWRLAAEPGGGLRIATRQGLMLRGVDGTVRWAADAASPGPDFVFDSARDRAGRLWLATLHGVAMVAPDGSAWAFHAQPSLRGGLPGEWVWRVLVDREGGLWFTFYDGGVAYLPPSWDRFTHYGHRPDDPDSLRDDTMVAAVPAADGRLWVAFRTGVDRLDPGTGKAEHVLTGATNAVADIDGQLWFLQHGLPFRMVDGKPRAVAPGQRLFERARMLIRAADGAVYLCAAPNGLYRLDPASETVTAVPMPPDAADPALRPSLLDDHGGRLWYANHEGLMRWDPELGRMAFVPGVNRGSDVQMLSFDRQDGIWMARPDVLEHYRFDGQRAVLDRTVGAREGWPTMVLYGMETDAAGRLWLFAADGLRRFDPRTGAFTVFGTGDGLDERAFRGTPVWRPGGRLWYVPVRSGVIAFDPMAAPVPLPTPQPVLVTLGSRDGDGARLWSTQQRDLTLGWRTRELQVALRALSYVDPKAMRYRFRLRGYDPDWVEIGPHGERTFTELPPGDYRLEGGAAGSDGRWGHLAAPLHLHVQAPPWRRWWAWLVYALLAGVALQLGVRAWRRRQAHRRQVQHTEQQRRLAEQASAAKTQFLATLGHELRTPMTGVLGMAELLLSTPLDATQRQYALAMQRSGSLLLRLLNDSLDLARIEVGRLELEPVPFDPRQLVADVIQLETGPAQMKGLGLDAHVDEALPERLLGDPLRIRQILLNLVNNALKFTEAGGVVLRAERTAEGVCFSVQDTGPGIPQAEHARLFRRYVQMDGPQRRSGSGLGLAICRELVELMGGSIGLVSEPGRGSTFTVCLPLPAVASPLALAPAASAQALKVLLVEDDGIVAAVICGLLERQGHAVVHVGHALAALAELAQTHFDLMLLDLDLPGLDGFRLARLIRQRERPGEYLPIVAVTARSDRDEESHTRAAGMDGFLRKPLSGEALAAVIERVLGRRRAAPPASGVLATDPA</sequence>
<dbReference type="AlphaFoldDB" id="A0A2Z6E1S0"/>
<dbReference type="InterPro" id="IPR001789">
    <property type="entry name" value="Sig_transdc_resp-reg_receiver"/>
</dbReference>
<dbReference type="CDD" id="cd17546">
    <property type="entry name" value="REC_hyHK_CKI1_RcsC-like"/>
    <property type="match status" value="1"/>
</dbReference>
<keyword evidence="11" id="KW-1185">Reference proteome</keyword>
<evidence type="ECO:0000313" key="11">
    <source>
        <dbReference type="Proteomes" id="UP000270530"/>
    </source>
</evidence>
<reference evidence="11" key="1">
    <citation type="submission" date="2018-04" db="EMBL/GenBank/DDBJ databases">
        <authorList>
            <person name="Watanabe M."/>
            <person name="Kojima H."/>
        </authorList>
    </citation>
    <scope>NUCLEOTIDE SEQUENCE [LARGE SCALE GENOMIC DNA]</scope>
    <source>
        <strain evidence="11">Dysh456</strain>
    </source>
</reference>
<dbReference type="CDD" id="cd16922">
    <property type="entry name" value="HATPase_EvgS-ArcB-TorS-like"/>
    <property type="match status" value="1"/>
</dbReference>
<dbReference type="InterPro" id="IPR005467">
    <property type="entry name" value="His_kinase_dom"/>
</dbReference>
<dbReference type="Proteomes" id="UP000270530">
    <property type="component" value="Chromosome"/>
</dbReference>
<dbReference type="Gene3D" id="3.40.50.2300">
    <property type="match status" value="1"/>
</dbReference>
<keyword evidence="3 7" id="KW-0597">Phosphoprotein</keyword>
<feature type="modified residue" description="4-aspartylphosphate" evidence="7">
    <location>
        <position position="1118"/>
    </location>
</feature>
<evidence type="ECO:0000256" key="1">
    <source>
        <dbReference type="ARBA" id="ARBA00000085"/>
    </source>
</evidence>
<dbReference type="PROSITE" id="PS50110">
    <property type="entry name" value="RESPONSE_REGULATORY"/>
    <property type="match status" value="1"/>
</dbReference>
<feature type="domain" description="Response regulatory" evidence="9">
    <location>
        <begin position="1069"/>
        <end position="1186"/>
    </location>
</feature>
<dbReference type="CDD" id="cd00082">
    <property type="entry name" value="HisKA"/>
    <property type="match status" value="1"/>
</dbReference>
<dbReference type="PRINTS" id="PR00344">
    <property type="entry name" value="BCTRLSENSOR"/>
</dbReference>
<name>A0A2Z6E1S0_9GAMM</name>
<evidence type="ECO:0000256" key="7">
    <source>
        <dbReference type="PROSITE-ProRule" id="PRU00169"/>
    </source>
</evidence>
<dbReference type="SMART" id="SM00448">
    <property type="entry name" value="REC"/>
    <property type="match status" value="1"/>
</dbReference>
<evidence type="ECO:0000313" key="10">
    <source>
        <dbReference type="EMBL" id="BBD78932.1"/>
    </source>
</evidence>
<dbReference type="GO" id="GO:0005886">
    <property type="term" value="C:plasma membrane"/>
    <property type="evidence" value="ECO:0007669"/>
    <property type="project" value="TreeGrafter"/>
</dbReference>
<evidence type="ECO:0000256" key="5">
    <source>
        <dbReference type="ARBA" id="ARBA00022777"/>
    </source>
</evidence>
<evidence type="ECO:0000259" key="9">
    <source>
        <dbReference type="PROSITE" id="PS50110"/>
    </source>
</evidence>
<dbReference type="Pfam" id="PF00072">
    <property type="entry name" value="Response_reg"/>
    <property type="match status" value="1"/>
</dbReference>
<dbReference type="InterPro" id="IPR011110">
    <property type="entry name" value="Reg_prop"/>
</dbReference>
<dbReference type="SUPFAM" id="SSF47384">
    <property type="entry name" value="Homodimeric domain of signal transducing histidine kinase"/>
    <property type="match status" value="1"/>
</dbReference>
<dbReference type="Pfam" id="PF07494">
    <property type="entry name" value="Reg_prop"/>
    <property type="match status" value="1"/>
</dbReference>
<dbReference type="InterPro" id="IPR003661">
    <property type="entry name" value="HisK_dim/P_dom"/>
</dbReference>
<dbReference type="SUPFAM" id="SSF55874">
    <property type="entry name" value="ATPase domain of HSP90 chaperone/DNA topoisomerase II/histidine kinase"/>
    <property type="match status" value="1"/>
</dbReference>
<evidence type="ECO:0000256" key="3">
    <source>
        <dbReference type="ARBA" id="ARBA00022553"/>
    </source>
</evidence>
<organism evidence="10 11">
    <name type="scientific">Aerosticca soli</name>
    <dbReference type="NCBI Taxonomy" id="2010829"/>
    <lineage>
        <taxon>Bacteria</taxon>
        <taxon>Pseudomonadati</taxon>
        <taxon>Pseudomonadota</taxon>
        <taxon>Gammaproteobacteria</taxon>
        <taxon>Lysobacterales</taxon>
        <taxon>Rhodanobacteraceae</taxon>
        <taxon>Aerosticca</taxon>
    </lineage>
</organism>
<dbReference type="SUPFAM" id="SSF63829">
    <property type="entry name" value="Calcium-dependent phosphotriesterase"/>
    <property type="match status" value="2"/>
</dbReference>
<dbReference type="Gene3D" id="1.10.287.130">
    <property type="match status" value="1"/>
</dbReference>
<dbReference type="InterPro" id="IPR011123">
    <property type="entry name" value="Y_Y_Y"/>
</dbReference>